<dbReference type="AlphaFoldDB" id="A0A834ZXX6"/>
<keyword evidence="4" id="KW-1185">Reference proteome</keyword>
<proteinExistence type="predicted"/>
<dbReference type="Proteomes" id="UP000655225">
    <property type="component" value="Unassembled WGS sequence"/>
</dbReference>
<dbReference type="InterPro" id="IPR004864">
    <property type="entry name" value="LEA_2"/>
</dbReference>
<comment type="caution">
    <text evidence="3">The sequence shown here is derived from an EMBL/GenBank/DDBJ whole genome shotgun (WGS) entry which is preliminary data.</text>
</comment>
<dbReference type="PANTHER" id="PTHR31852">
    <property type="entry name" value="LATE EMBRYOGENESIS ABUNDANT (LEA) HYDROXYPROLINE-RICH GLYCOPROTEIN FAMILY"/>
    <property type="match status" value="1"/>
</dbReference>
<dbReference type="EMBL" id="JABCRI010000001">
    <property type="protein sequence ID" value="KAF8413665.1"/>
    <property type="molecule type" value="Genomic_DNA"/>
</dbReference>
<dbReference type="Gene3D" id="2.60.40.1820">
    <property type="match status" value="1"/>
</dbReference>
<reference evidence="3 4" key="1">
    <citation type="submission" date="2020-04" db="EMBL/GenBank/DDBJ databases">
        <title>Plant Genome Project.</title>
        <authorList>
            <person name="Zhang R.-G."/>
        </authorList>
    </citation>
    <scope>NUCLEOTIDE SEQUENCE [LARGE SCALE GENOMIC DNA]</scope>
    <source>
        <strain evidence="3">YNK0</strain>
        <tissue evidence="3">Leaf</tissue>
    </source>
</reference>
<organism evidence="3 4">
    <name type="scientific">Tetracentron sinense</name>
    <name type="common">Spur-leaf</name>
    <dbReference type="NCBI Taxonomy" id="13715"/>
    <lineage>
        <taxon>Eukaryota</taxon>
        <taxon>Viridiplantae</taxon>
        <taxon>Streptophyta</taxon>
        <taxon>Embryophyta</taxon>
        <taxon>Tracheophyta</taxon>
        <taxon>Spermatophyta</taxon>
        <taxon>Magnoliopsida</taxon>
        <taxon>Trochodendrales</taxon>
        <taxon>Trochodendraceae</taxon>
        <taxon>Tetracentron</taxon>
    </lineage>
</organism>
<gene>
    <name evidence="3" type="ORF">HHK36_001657</name>
</gene>
<evidence type="ECO:0000256" key="1">
    <source>
        <dbReference type="SAM" id="Phobius"/>
    </source>
</evidence>
<dbReference type="Pfam" id="PF03168">
    <property type="entry name" value="LEA_2"/>
    <property type="match status" value="1"/>
</dbReference>
<sequence length="216" mass="24169">MMNIKRPRKSLDFFLYQQMQSKPDPSANGYAARKSCIMFKPMYTTHMSSTLLAETIIILVFALTVMRIKTPDLKLRSVIIQNLNIVPGASPSFSTTLIGQMTVKNKNFGHYTFDNSRVTVSYGGNTVGETQKAKGCAKARNTRKMNITMEVSSEKLWSNSNLSNDVSSGMLIVSSHAELSGKVQLMKIMKKRKTAEMNCIMKVYLTSQAIEDLNCE</sequence>
<keyword evidence="1" id="KW-0812">Transmembrane</keyword>
<evidence type="ECO:0000313" key="4">
    <source>
        <dbReference type="Proteomes" id="UP000655225"/>
    </source>
</evidence>
<accession>A0A834ZXX6</accession>
<feature type="domain" description="Late embryogenesis abundant protein LEA-2 subgroup" evidence="2">
    <location>
        <begin position="101"/>
        <end position="199"/>
    </location>
</feature>
<dbReference type="InterPro" id="IPR055301">
    <property type="entry name" value="Lea14-like_2"/>
</dbReference>
<name>A0A834ZXX6_TETSI</name>
<protein>
    <recommendedName>
        <fullName evidence="2">Late embryogenesis abundant protein LEA-2 subgroup domain-containing protein</fullName>
    </recommendedName>
</protein>
<dbReference type="OMA" id="ARKSCIM"/>
<keyword evidence="1" id="KW-0472">Membrane</keyword>
<evidence type="ECO:0000313" key="3">
    <source>
        <dbReference type="EMBL" id="KAF8413665.1"/>
    </source>
</evidence>
<keyword evidence="1" id="KW-1133">Transmembrane helix</keyword>
<dbReference type="OrthoDB" id="1894389at2759"/>
<evidence type="ECO:0000259" key="2">
    <source>
        <dbReference type="Pfam" id="PF03168"/>
    </source>
</evidence>
<feature type="transmembrane region" description="Helical" evidence="1">
    <location>
        <begin position="43"/>
        <end position="66"/>
    </location>
</feature>